<sequence>PYRKFGAWWVDAEYEAYGRTSKTRLMFRTEEAARAAKVGHHFLA</sequence>
<dbReference type="Proteomes" id="UP000577346">
    <property type="component" value="Unassembled WGS sequence"/>
</dbReference>
<name>A0A7W2R0P8_9PSED</name>
<dbReference type="EMBL" id="JACGDA010000036">
    <property type="protein sequence ID" value="MBA6149080.1"/>
    <property type="molecule type" value="Genomic_DNA"/>
</dbReference>
<accession>A0A7W2R0P8</accession>
<evidence type="ECO:0000313" key="1">
    <source>
        <dbReference type="EMBL" id="MBA6149080.1"/>
    </source>
</evidence>
<evidence type="ECO:0000313" key="2">
    <source>
        <dbReference type="Proteomes" id="UP000577346"/>
    </source>
</evidence>
<comment type="caution">
    <text evidence="1">The sequence shown here is derived from an EMBL/GenBank/DDBJ whole genome shotgun (WGS) entry which is preliminary data.</text>
</comment>
<organism evidence="1 2">
    <name type="scientific">Pseudomonas juntendi</name>
    <dbReference type="NCBI Taxonomy" id="2666183"/>
    <lineage>
        <taxon>Bacteria</taxon>
        <taxon>Pseudomonadati</taxon>
        <taxon>Pseudomonadota</taxon>
        <taxon>Gammaproteobacteria</taxon>
        <taxon>Pseudomonadales</taxon>
        <taxon>Pseudomonadaceae</taxon>
        <taxon>Pseudomonas</taxon>
    </lineage>
</organism>
<dbReference type="AlphaFoldDB" id="A0A7W2R0P8"/>
<proteinExistence type="predicted"/>
<reference evidence="1 2" key="1">
    <citation type="submission" date="2020-07" db="EMBL/GenBank/DDBJ databases">
        <title>Diversity of carbapenemase encoding genes among Pseudomonas putida group clinical isolates in a tertiary Brazilian hospital.</title>
        <authorList>
            <person name="Alberto-Lei F."/>
            <person name="Nodari C.S."/>
            <person name="Streling A.P."/>
            <person name="Paulino J.T."/>
            <person name="Bessa-Neto F.O."/>
            <person name="Cayo R."/>
            <person name="Gales A.C."/>
        </authorList>
    </citation>
    <scope>NUCLEOTIDE SEQUENCE [LARGE SCALE GENOMIC DNA]</scope>
    <source>
        <strain evidence="1 2">11213</strain>
    </source>
</reference>
<feature type="non-terminal residue" evidence="1">
    <location>
        <position position="1"/>
    </location>
</feature>
<gene>
    <name evidence="1" type="ORF">H4C15_16425</name>
</gene>
<protein>
    <submittedName>
        <fullName evidence="1">Uncharacterized protein</fullName>
    </submittedName>
</protein>